<feature type="transmembrane region" description="Helical" evidence="5">
    <location>
        <begin position="168"/>
        <end position="191"/>
    </location>
</feature>
<gene>
    <name evidence="6" type="ORF">M153_145930003</name>
</gene>
<dbReference type="AlphaFoldDB" id="A0A0R0LRP9"/>
<feature type="transmembrane region" description="Helical" evidence="5">
    <location>
        <begin position="139"/>
        <end position="162"/>
    </location>
</feature>
<evidence type="ECO:0000256" key="1">
    <source>
        <dbReference type="ARBA" id="ARBA00004370"/>
    </source>
</evidence>
<accession>A0A0R0LRP9</accession>
<keyword evidence="3 5" id="KW-1133">Transmembrane helix</keyword>
<dbReference type="Proteomes" id="UP000051530">
    <property type="component" value="Unassembled WGS sequence"/>
</dbReference>
<feature type="transmembrane region" description="Helical" evidence="5">
    <location>
        <begin position="20"/>
        <end position="37"/>
    </location>
</feature>
<evidence type="ECO:0000313" key="6">
    <source>
        <dbReference type="EMBL" id="KRH92010.1"/>
    </source>
</evidence>
<dbReference type="EMBL" id="LGUB01001303">
    <property type="protein sequence ID" value="KRH92010.1"/>
    <property type="molecule type" value="Genomic_DNA"/>
</dbReference>
<dbReference type="Gene3D" id="1.20.1250.20">
    <property type="entry name" value="MFS general substrate transporter like domains"/>
    <property type="match status" value="1"/>
</dbReference>
<sequence>HLQMKNAAPIQYYGLSKQYLSLIICYLTAFFFGFHLTGIEMIRNHYFEKNSALRSTFYIIAAIPFAVPILSGLLRPFIHLKISQWLCAIHCSNMIAFGLYTTGQVNMLYLARFFTGLGMGLSTNVVPEYVGQLDPSRRGLLTYLFQTSIIVGIVSGQVATIVSTKTLYMNMFFFITAALSFIAAICSSMIIPVTDQGTDQQNTSRKTLLIFLKKYTQRNQY</sequence>
<dbReference type="SUPFAM" id="SSF103473">
    <property type="entry name" value="MFS general substrate transporter"/>
    <property type="match status" value="1"/>
</dbReference>
<dbReference type="OrthoDB" id="4540492at2759"/>
<protein>
    <submittedName>
        <fullName evidence="6">Major Facilitator Superfamily (MFS)</fullName>
    </submittedName>
</protein>
<feature type="transmembrane region" description="Helical" evidence="5">
    <location>
        <begin position="57"/>
        <end position="78"/>
    </location>
</feature>
<keyword evidence="2 5" id="KW-0812">Transmembrane</keyword>
<evidence type="ECO:0000256" key="5">
    <source>
        <dbReference type="SAM" id="Phobius"/>
    </source>
</evidence>
<comment type="caution">
    <text evidence="6">The sequence shown here is derived from an EMBL/GenBank/DDBJ whole genome shotgun (WGS) entry which is preliminary data.</text>
</comment>
<dbReference type="VEuPathDB" id="MicrosporidiaDB:M153_145930003"/>
<feature type="non-terminal residue" evidence="6">
    <location>
        <position position="1"/>
    </location>
</feature>
<dbReference type="Pfam" id="PF00083">
    <property type="entry name" value="Sugar_tr"/>
    <property type="match status" value="1"/>
</dbReference>
<dbReference type="GO" id="GO:0022857">
    <property type="term" value="F:transmembrane transporter activity"/>
    <property type="evidence" value="ECO:0007669"/>
    <property type="project" value="InterPro"/>
</dbReference>
<proteinExistence type="predicted"/>
<comment type="subcellular location">
    <subcellularLocation>
        <location evidence="1">Membrane</location>
    </subcellularLocation>
</comment>
<evidence type="ECO:0000313" key="7">
    <source>
        <dbReference type="Proteomes" id="UP000051530"/>
    </source>
</evidence>
<dbReference type="InterPro" id="IPR005828">
    <property type="entry name" value="MFS_sugar_transport-like"/>
</dbReference>
<evidence type="ECO:0000256" key="2">
    <source>
        <dbReference type="ARBA" id="ARBA00022692"/>
    </source>
</evidence>
<evidence type="ECO:0000256" key="3">
    <source>
        <dbReference type="ARBA" id="ARBA00022989"/>
    </source>
</evidence>
<reference evidence="6 7" key="1">
    <citation type="submission" date="2015-07" db="EMBL/GenBank/DDBJ databases">
        <title>The genome of Pseudoloma neurophilia, a relevant intracellular parasite of the zebrafish.</title>
        <authorList>
            <person name="Ndikumana S."/>
            <person name="Pelin A."/>
            <person name="Sanders J."/>
            <person name="Corradi N."/>
        </authorList>
    </citation>
    <scope>NUCLEOTIDE SEQUENCE [LARGE SCALE GENOMIC DNA]</scope>
    <source>
        <strain evidence="6 7">MK1</strain>
    </source>
</reference>
<keyword evidence="7" id="KW-1185">Reference proteome</keyword>
<dbReference type="InterPro" id="IPR036259">
    <property type="entry name" value="MFS_trans_sf"/>
</dbReference>
<name>A0A0R0LRP9_9MICR</name>
<keyword evidence="4 5" id="KW-0472">Membrane</keyword>
<organism evidence="6 7">
    <name type="scientific">Pseudoloma neurophilia</name>
    <dbReference type="NCBI Taxonomy" id="146866"/>
    <lineage>
        <taxon>Eukaryota</taxon>
        <taxon>Fungi</taxon>
        <taxon>Fungi incertae sedis</taxon>
        <taxon>Microsporidia</taxon>
        <taxon>Pseudoloma</taxon>
    </lineage>
</organism>
<evidence type="ECO:0000256" key="4">
    <source>
        <dbReference type="ARBA" id="ARBA00023136"/>
    </source>
</evidence>
<dbReference type="GO" id="GO:0016020">
    <property type="term" value="C:membrane"/>
    <property type="evidence" value="ECO:0007669"/>
    <property type="project" value="UniProtKB-SubCell"/>
</dbReference>